<dbReference type="PANTHER" id="PTHR11699">
    <property type="entry name" value="ALDEHYDE DEHYDROGENASE-RELATED"/>
    <property type="match status" value="1"/>
</dbReference>
<evidence type="ECO:0000313" key="7">
    <source>
        <dbReference type="Proteomes" id="UP000000637"/>
    </source>
</evidence>
<dbReference type="GO" id="GO:0004029">
    <property type="term" value="F:aldehyde dehydrogenase (NAD+) activity"/>
    <property type="evidence" value="ECO:0007669"/>
    <property type="project" value="UniProtKB-EC"/>
</dbReference>
<name>A1RDQ2_PAEAT</name>
<dbReference type="InterPro" id="IPR016162">
    <property type="entry name" value="Ald_DH_N"/>
</dbReference>
<evidence type="ECO:0000313" key="6">
    <source>
        <dbReference type="EMBL" id="ABM10692.1"/>
    </source>
</evidence>
<dbReference type="SUPFAM" id="SSF53720">
    <property type="entry name" value="ALDH-like"/>
    <property type="match status" value="1"/>
</dbReference>
<dbReference type="Proteomes" id="UP000000637">
    <property type="component" value="Plasmid pTC2"/>
</dbReference>
<dbReference type="PROSITE" id="PS00687">
    <property type="entry name" value="ALDEHYDE_DEHYDR_GLU"/>
    <property type="match status" value="1"/>
</dbReference>
<evidence type="ECO:0000256" key="2">
    <source>
        <dbReference type="ARBA" id="ARBA00023002"/>
    </source>
</evidence>
<dbReference type="InterPro" id="IPR016163">
    <property type="entry name" value="Ald_DH_C"/>
</dbReference>
<dbReference type="EMBL" id="CP000476">
    <property type="protein sequence ID" value="ABM10692.1"/>
    <property type="molecule type" value="Genomic_DNA"/>
</dbReference>
<proteinExistence type="inferred from homology"/>
<keyword evidence="6" id="KW-0614">Plasmid</keyword>
<feature type="active site" evidence="3">
    <location>
        <position position="230"/>
    </location>
</feature>
<keyword evidence="7" id="KW-1185">Reference proteome</keyword>
<evidence type="ECO:0000256" key="4">
    <source>
        <dbReference type="RuleBase" id="RU003345"/>
    </source>
</evidence>
<dbReference type="Pfam" id="PF00171">
    <property type="entry name" value="Aldedh"/>
    <property type="match status" value="1"/>
</dbReference>
<accession>A1RDQ2</accession>
<dbReference type="RefSeq" id="WP_011777269.1">
    <property type="nucleotide sequence ID" value="NC_008713.1"/>
</dbReference>
<dbReference type="InterPro" id="IPR015590">
    <property type="entry name" value="Aldehyde_DH_dom"/>
</dbReference>
<evidence type="ECO:0000256" key="3">
    <source>
        <dbReference type="PROSITE-ProRule" id="PRU10007"/>
    </source>
</evidence>
<dbReference type="HOGENOM" id="CLU_005391_0_0_11"/>
<dbReference type="KEGG" id="aau:AAur_pTC20215"/>
<comment type="similarity">
    <text evidence="1 4">Belongs to the aldehyde dehydrogenase family.</text>
</comment>
<reference evidence="6 7" key="1">
    <citation type="journal article" date="2006" name="PLoS Genet.">
        <title>Secrets of soil survival revealed by the genome sequence of Arthrobacter aurescens TC1.</title>
        <authorList>
            <person name="Mongodin E.F."/>
            <person name="Shapir N."/>
            <person name="Daugherty S.C."/>
            <person name="DeBoy R.T."/>
            <person name="Emerson J.B."/>
            <person name="Shvartzbeyn A."/>
            <person name="Radune D."/>
            <person name="Vamathevan J."/>
            <person name="Riggs F."/>
            <person name="Grinberg V."/>
            <person name="Khouri H."/>
            <person name="Wackett L.P."/>
            <person name="Nelson K.E."/>
            <person name="Sadowsky M.J."/>
        </authorList>
    </citation>
    <scope>NUCLEOTIDE SEQUENCE [LARGE SCALE GENOMIC DNA]</scope>
    <source>
        <strain evidence="6 7">TC1</strain>
    </source>
</reference>
<dbReference type="OrthoDB" id="6882680at2"/>
<protein>
    <submittedName>
        <fullName evidence="6">Aldehyde dehydrogenase</fullName>
        <ecNumber evidence="6">1.2.1.3</ecNumber>
    </submittedName>
</protein>
<dbReference type="InterPro" id="IPR016160">
    <property type="entry name" value="Ald_DH_CS_CYS"/>
</dbReference>
<sequence length="455" mass="47875">MSSVTSVYNPATEEQIGEVPAYDLPDVNAAVERAGAAQRAWVRKPLAERRDALWAIADAVIAHSDELALLESTDVGKPLAAARQEVLGVAECFKYYAGTVDKILGDTIPVDGGVSMTFREPLGVVAVIAPWNFPLPIASWSIAPALASGNSVIVKPAALTPLSTVRFGEIVKELGVVGDALQVLTGSGARIGNALAEHPDVSKISFTGSTEVGRSIVQAASTTMKRVSLELGGKSASIVYNDVDLGKCLQAAPMSVFDNTGQDCCARSRFLVQRGIFDEFVEGFIETTRALKIGNPLDGKTDLGPLVSAAHRDTVSSFLENGLNVVTAGEAPDGPGFWMAPRIVIAPDPKSRVATDEIFGPIASVIPFDTEEEAIALANSSIYGLSGSIWTNDVGQALRTARALESGTLSVNSNSSIRIQTPYGGFKQSGIGRGLGQAAIEAYTELKTVFVRTEP</sequence>
<dbReference type="PROSITE" id="PS00070">
    <property type="entry name" value="ALDEHYDE_DEHYDR_CYS"/>
    <property type="match status" value="1"/>
</dbReference>
<evidence type="ECO:0000256" key="1">
    <source>
        <dbReference type="ARBA" id="ARBA00009986"/>
    </source>
</evidence>
<evidence type="ECO:0000259" key="5">
    <source>
        <dbReference type="Pfam" id="PF00171"/>
    </source>
</evidence>
<keyword evidence="2 4" id="KW-0560">Oxidoreductase</keyword>
<organism evidence="6 7">
    <name type="scientific">Paenarthrobacter aurescens (strain TC1)</name>
    <dbReference type="NCBI Taxonomy" id="290340"/>
    <lineage>
        <taxon>Bacteria</taxon>
        <taxon>Bacillati</taxon>
        <taxon>Actinomycetota</taxon>
        <taxon>Actinomycetes</taxon>
        <taxon>Micrococcales</taxon>
        <taxon>Micrococcaceae</taxon>
        <taxon>Paenarthrobacter</taxon>
    </lineage>
</organism>
<dbReference type="AlphaFoldDB" id="A1RDQ2"/>
<dbReference type="eggNOG" id="COG1012">
    <property type="taxonomic scope" value="Bacteria"/>
</dbReference>
<dbReference type="InterPro" id="IPR016161">
    <property type="entry name" value="Ald_DH/histidinol_DH"/>
</dbReference>
<dbReference type="FunFam" id="3.40.605.10:FF:000007">
    <property type="entry name" value="NAD/NADP-dependent betaine aldehyde dehydrogenase"/>
    <property type="match status" value="1"/>
</dbReference>
<geneLocation type="plasmid" evidence="6 7">
    <name>pTC2</name>
</geneLocation>
<feature type="domain" description="Aldehyde dehydrogenase" evidence="5">
    <location>
        <begin position="5"/>
        <end position="449"/>
    </location>
</feature>
<dbReference type="InterPro" id="IPR029510">
    <property type="entry name" value="Ald_DH_CS_GLU"/>
</dbReference>
<dbReference type="EC" id="1.2.1.3" evidence="6"/>
<dbReference type="Gene3D" id="3.40.309.10">
    <property type="entry name" value="Aldehyde Dehydrogenase, Chain A, domain 2"/>
    <property type="match status" value="1"/>
</dbReference>
<gene>
    <name evidence="6" type="ordered locus">AAur_pTC20215</name>
</gene>
<dbReference type="Gene3D" id="3.40.605.10">
    <property type="entry name" value="Aldehyde Dehydrogenase, Chain A, domain 1"/>
    <property type="match status" value="1"/>
</dbReference>